<gene>
    <name evidence="3" type="ORF">ASPBRDRAFT_134301</name>
</gene>
<dbReference type="InterPro" id="IPR001810">
    <property type="entry name" value="F-box_dom"/>
</dbReference>
<feature type="coiled-coil region" evidence="1">
    <location>
        <begin position="416"/>
        <end position="443"/>
    </location>
</feature>
<dbReference type="OMA" id="ELANWHQ"/>
<dbReference type="SMART" id="SM00248">
    <property type="entry name" value="ANK"/>
    <property type="match status" value="3"/>
</dbReference>
<dbReference type="SUPFAM" id="SSF81383">
    <property type="entry name" value="F-box domain"/>
    <property type="match status" value="1"/>
</dbReference>
<keyword evidence="1" id="KW-0175">Coiled coil</keyword>
<proteinExistence type="predicted"/>
<reference evidence="4" key="1">
    <citation type="journal article" date="2017" name="Genome Biol.">
        <title>Comparative genomics reveals high biological diversity and specific adaptations in the industrially and medically important fungal genus Aspergillus.</title>
        <authorList>
            <person name="de Vries R.P."/>
            <person name="Riley R."/>
            <person name="Wiebenga A."/>
            <person name="Aguilar-Osorio G."/>
            <person name="Amillis S."/>
            <person name="Uchima C.A."/>
            <person name="Anderluh G."/>
            <person name="Asadollahi M."/>
            <person name="Askin M."/>
            <person name="Barry K."/>
            <person name="Battaglia E."/>
            <person name="Bayram O."/>
            <person name="Benocci T."/>
            <person name="Braus-Stromeyer S.A."/>
            <person name="Caldana C."/>
            <person name="Canovas D."/>
            <person name="Cerqueira G.C."/>
            <person name="Chen F."/>
            <person name="Chen W."/>
            <person name="Choi C."/>
            <person name="Clum A."/>
            <person name="Dos Santos R.A."/>
            <person name="Damasio A.R."/>
            <person name="Diallinas G."/>
            <person name="Emri T."/>
            <person name="Fekete E."/>
            <person name="Flipphi M."/>
            <person name="Freyberg S."/>
            <person name="Gallo A."/>
            <person name="Gournas C."/>
            <person name="Habgood R."/>
            <person name="Hainaut M."/>
            <person name="Harispe M.L."/>
            <person name="Henrissat B."/>
            <person name="Hilden K.S."/>
            <person name="Hope R."/>
            <person name="Hossain A."/>
            <person name="Karabika E."/>
            <person name="Karaffa L."/>
            <person name="Karanyi Z."/>
            <person name="Krasevec N."/>
            <person name="Kuo A."/>
            <person name="Kusch H."/>
            <person name="LaButti K."/>
            <person name="Lagendijk E.L."/>
            <person name="Lapidus A."/>
            <person name="Levasseur A."/>
            <person name="Lindquist E."/>
            <person name="Lipzen A."/>
            <person name="Logrieco A.F."/>
            <person name="MacCabe A."/>
            <person name="Maekelae M.R."/>
            <person name="Malavazi I."/>
            <person name="Melin P."/>
            <person name="Meyer V."/>
            <person name="Mielnichuk N."/>
            <person name="Miskei M."/>
            <person name="Molnar A.P."/>
            <person name="Mule G."/>
            <person name="Ngan C.Y."/>
            <person name="Orejas M."/>
            <person name="Orosz E."/>
            <person name="Ouedraogo J.P."/>
            <person name="Overkamp K.M."/>
            <person name="Park H.-S."/>
            <person name="Perrone G."/>
            <person name="Piumi F."/>
            <person name="Punt P.J."/>
            <person name="Ram A.F."/>
            <person name="Ramon A."/>
            <person name="Rauscher S."/>
            <person name="Record E."/>
            <person name="Riano-Pachon D.M."/>
            <person name="Robert V."/>
            <person name="Roehrig J."/>
            <person name="Ruller R."/>
            <person name="Salamov A."/>
            <person name="Salih N.S."/>
            <person name="Samson R.A."/>
            <person name="Sandor E."/>
            <person name="Sanguinetti M."/>
            <person name="Schuetze T."/>
            <person name="Sepcic K."/>
            <person name="Shelest E."/>
            <person name="Sherlock G."/>
            <person name="Sophianopoulou V."/>
            <person name="Squina F.M."/>
            <person name="Sun H."/>
            <person name="Susca A."/>
            <person name="Todd R.B."/>
            <person name="Tsang A."/>
            <person name="Unkles S.E."/>
            <person name="van de Wiele N."/>
            <person name="van Rossen-Uffink D."/>
            <person name="Oliveira J.V."/>
            <person name="Vesth T.C."/>
            <person name="Visser J."/>
            <person name="Yu J.-H."/>
            <person name="Zhou M."/>
            <person name="Andersen M.R."/>
            <person name="Archer D.B."/>
            <person name="Baker S.E."/>
            <person name="Benoit I."/>
            <person name="Brakhage A.A."/>
            <person name="Braus G.H."/>
            <person name="Fischer R."/>
            <person name="Frisvad J.C."/>
            <person name="Goldman G.H."/>
            <person name="Houbraken J."/>
            <person name="Oakley B."/>
            <person name="Pocsi I."/>
            <person name="Scazzocchio C."/>
            <person name="Seiboth B."/>
            <person name="vanKuyk P.A."/>
            <person name="Wortman J."/>
            <person name="Dyer P.S."/>
            <person name="Grigoriev I.V."/>
        </authorList>
    </citation>
    <scope>NUCLEOTIDE SEQUENCE [LARGE SCALE GENOMIC DNA]</scope>
    <source>
        <strain evidence="4">CBS 101740 / IMI 381727 / IBT 21946</strain>
    </source>
</reference>
<dbReference type="InterPro" id="IPR002110">
    <property type="entry name" value="Ankyrin_rpt"/>
</dbReference>
<dbReference type="Gene3D" id="1.25.40.20">
    <property type="entry name" value="Ankyrin repeat-containing domain"/>
    <property type="match status" value="1"/>
</dbReference>
<dbReference type="SUPFAM" id="SSF48403">
    <property type="entry name" value="Ankyrin repeat"/>
    <property type="match status" value="1"/>
</dbReference>
<sequence>MPEVSCNLGKLPRELLLQCVQYIDHPSVAHLSSTCRDLKALLRERYVWAASQHATTEIEYRVSSRGSPGDMYQNVTPRNRAKVGRRTMTRIETVVLDNRRSTLEAYLDAGIDPNMLAARHGFVSLLFLAATSNHSDIVELLLNRRANPRQNYGCCPSDWSILDQLGWYYQAHRPGENWEKTALSFLERGASFSSLGMAEQLCSMPNASHVLEVAIGNGLDIRSTFTEDGEYTFERGTERVGVSFLHIAAAKGTPDLMKTILDHAPELMNVCVTVVLCQRSTTQYHPPLDAAVERGDARNVGYLLERGSEATFLSLEGAIKVSNTKPNTWHVEDIEEPADSVEWLAWKVQWADYVQIIAGKLDLDSKEAALSLERILAYASWWARNGDGDDGRLYLPGLFSKMSLRNRLHYTRRLELESYVQSLTAARKKIKELEGQLELENKRKRLKPNRRLAGRNTLFRDRSITSEKLEYVGKEVEGLEQILELRREAPLFSI</sequence>
<accession>A0A1L9U8Y6</accession>
<evidence type="ECO:0000256" key="1">
    <source>
        <dbReference type="SAM" id="Coils"/>
    </source>
</evidence>
<dbReference type="Pfam" id="PF00023">
    <property type="entry name" value="Ank"/>
    <property type="match status" value="1"/>
</dbReference>
<keyword evidence="4" id="KW-1185">Reference proteome</keyword>
<protein>
    <recommendedName>
        <fullName evidence="2">F-box domain-containing protein</fullName>
    </recommendedName>
</protein>
<dbReference type="AlphaFoldDB" id="A0A1L9U8Y6"/>
<evidence type="ECO:0000313" key="3">
    <source>
        <dbReference type="EMBL" id="OJJ68023.1"/>
    </source>
</evidence>
<dbReference type="RefSeq" id="XP_067475272.1">
    <property type="nucleotide sequence ID" value="XM_067618594.1"/>
</dbReference>
<dbReference type="PROSITE" id="PS50181">
    <property type="entry name" value="FBOX"/>
    <property type="match status" value="1"/>
</dbReference>
<dbReference type="Proteomes" id="UP000184499">
    <property type="component" value="Unassembled WGS sequence"/>
</dbReference>
<dbReference type="EMBL" id="KV878692">
    <property type="protein sequence ID" value="OJJ68023.1"/>
    <property type="molecule type" value="Genomic_DNA"/>
</dbReference>
<organism evidence="3 4">
    <name type="scientific">Aspergillus brasiliensis (strain CBS 101740 / IMI 381727 / IBT 21946)</name>
    <dbReference type="NCBI Taxonomy" id="767769"/>
    <lineage>
        <taxon>Eukaryota</taxon>
        <taxon>Fungi</taxon>
        <taxon>Dikarya</taxon>
        <taxon>Ascomycota</taxon>
        <taxon>Pezizomycotina</taxon>
        <taxon>Eurotiomycetes</taxon>
        <taxon>Eurotiomycetidae</taxon>
        <taxon>Eurotiales</taxon>
        <taxon>Aspergillaceae</taxon>
        <taxon>Aspergillus</taxon>
        <taxon>Aspergillus subgen. Circumdati</taxon>
    </lineage>
</organism>
<name>A0A1L9U8Y6_ASPBC</name>
<dbReference type="InterPro" id="IPR036770">
    <property type="entry name" value="Ankyrin_rpt-contain_sf"/>
</dbReference>
<dbReference type="InterPro" id="IPR036047">
    <property type="entry name" value="F-box-like_dom_sf"/>
</dbReference>
<dbReference type="Pfam" id="PF00646">
    <property type="entry name" value="F-box"/>
    <property type="match status" value="1"/>
</dbReference>
<evidence type="ECO:0000313" key="4">
    <source>
        <dbReference type="Proteomes" id="UP000184499"/>
    </source>
</evidence>
<dbReference type="VEuPathDB" id="FungiDB:ASPBRDRAFT_134301"/>
<feature type="domain" description="F-box" evidence="2">
    <location>
        <begin position="5"/>
        <end position="51"/>
    </location>
</feature>
<dbReference type="GeneID" id="93571082"/>
<dbReference type="OrthoDB" id="4385933at2759"/>
<evidence type="ECO:0000259" key="2">
    <source>
        <dbReference type="PROSITE" id="PS50181"/>
    </source>
</evidence>